<dbReference type="Proteomes" id="UP000651852">
    <property type="component" value="Unassembled WGS sequence"/>
</dbReference>
<evidence type="ECO:0000313" key="2">
    <source>
        <dbReference type="Proteomes" id="UP000651852"/>
    </source>
</evidence>
<dbReference type="EMBL" id="JACONW010000146">
    <property type="protein sequence ID" value="MBC3952489.1"/>
    <property type="molecule type" value="Genomic_DNA"/>
</dbReference>
<gene>
    <name evidence="1" type="ORF">H8S59_22165</name>
</gene>
<name>A0ABR7B5P4_9PSED</name>
<accession>A0ABR7B5P4</accession>
<sequence length="74" mass="8126">MNTHPGGSEFIREGGVSDVDFFTGKTHLRIYSLPRKTGGSTHFQELPQAAMALCQDERFAAFGGSDKKCINLCF</sequence>
<evidence type="ECO:0000313" key="1">
    <source>
        <dbReference type="EMBL" id="MBC3952489.1"/>
    </source>
</evidence>
<organism evidence="1 2">
    <name type="scientific">Pseudomonas folii</name>
    <dbReference type="NCBI Taxonomy" id="2762593"/>
    <lineage>
        <taxon>Bacteria</taxon>
        <taxon>Pseudomonadati</taxon>
        <taxon>Pseudomonadota</taxon>
        <taxon>Gammaproteobacteria</taxon>
        <taxon>Pseudomonadales</taxon>
        <taxon>Pseudomonadaceae</taxon>
        <taxon>Pseudomonas</taxon>
    </lineage>
</organism>
<protein>
    <recommendedName>
        <fullName evidence="3">Cytochrome b5 heme-binding domain-containing protein</fullName>
    </recommendedName>
</protein>
<comment type="caution">
    <text evidence="1">The sequence shown here is derived from an EMBL/GenBank/DDBJ whole genome shotgun (WGS) entry which is preliminary data.</text>
</comment>
<proteinExistence type="predicted"/>
<dbReference type="RefSeq" id="WP_187522814.1">
    <property type="nucleotide sequence ID" value="NZ_JACONW010000146.1"/>
</dbReference>
<keyword evidence="2" id="KW-1185">Reference proteome</keyword>
<reference evidence="1 2" key="1">
    <citation type="submission" date="2020-08" db="EMBL/GenBank/DDBJ databases">
        <title>Putative novel bacterial strains isolated from necrotic wheat leaf tissues caused by Xanthomonas translucens.</title>
        <authorList>
            <person name="Tambong J.T."/>
        </authorList>
    </citation>
    <scope>NUCLEOTIDE SEQUENCE [LARGE SCALE GENOMIC DNA]</scope>
    <source>
        <strain evidence="1 2">DOAB 1069</strain>
    </source>
</reference>
<evidence type="ECO:0008006" key="3">
    <source>
        <dbReference type="Google" id="ProtNLM"/>
    </source>
</evidence>